<dbReference type="InterPro" id="IPR052047">
    <property type="entry name" value="GH94_Enzymes"/>
</dbReference>
<dbReference type="Pfam" id="PF06165">
    <property type="entry name" value="GH94_b-supersand"/>
    <property type="match status" value="1"/>
</dbReference>
<accession>A0ABX0F3X8</accession>
<dbReference type="Gene3D" id="1.50.10.10">
    <property type="match status" value="1"/>
</dbReference>
<sequence>MNVNEKRSAAGNAGRLSALGPAAAAAAGAAALSAARSGADGASSVGETVPDTASPSAAGMPERRSDGAYAFLDEAREIEFYRRDLPTPWMNYLSNGTFHMMLSHAGGGVAFYKSPQIWRITRYRFFHLPTDRSGPYLYIQETDRGSGSDAGSAADLNRASAEYWCPTNEPSFTRPDAWKSAHGMGYTRFEAAKGGISARTVYFVGPEENSLIWNLNLTNDGPEEKTLNVYAYAEFGMMEFMRELQWQCYNKHQVSVTHAEGGVLLYRYGVENQPKPEETPLVYFAADVPLTGYDGDRDAFIGSYRSESNPLAIERGGCTNSTLLGGDPCGALQMTVTLAPGETKEINVFLGTAPDEAEALLAVERSRQKDFAARSFAGLRENWDDYLGAWNCELPDPEAQRMLNVWNPYQAQRNFLFSRNISFYATGTFRGVGFRDTAQDVLAVVPHDIEAAKDKLRLLLGQQYADGHVNHYFFPHEGWDPVTSVHSDDHLWTALAVWDLIAESGDASFLAEQIPYYDGGEGSVYEHLRRAIDFTEDHLGANGFPLMLRSDWNDQLFRVCREGRGESIWTAMQFGTALLKMIDLAPMAGGGEDAERYRKLYDDQQKRVNEAGWDGKWFRRAVMDDGRFLGTDEHDQAKLWLNAQTWSVLSGMADGEKGRIAMDSVRDMLDTELGIKKLHPPIVDFPSAEDPLTNYNPGTGENGAVFCHANTWAIIAECMLGRGDLAYKYYRQLIPSVAMDKAGIERYRAEPYVYASNLFGPDSDKFGLANVSWLTGTAAWMYVAATQHILGVRASLEGLRIDPCIPPEWEGYTVSRRFRGALYEIEVRNESGEGRVVKEVFVGGERLEGNQLPIYAPGETVRVEVVL</sequence>
<gene>
    <name evidence="5" type="ORF">GYN08_08445</name>
</gene>
<evidence type="ECO:0000259" key="4">
    <source>
        <dbReference type="PROSITE" id="PS50926"/>
    </source>
</evidence>
<feature type="region of interest" description="Disordered" evidence="3">
    <location>
        <begin position="40"/>
        <end position="62"/>
    </location>
</feature>
<dbReference type="Proteomes" id="UP000800303">
    <property type="component" value="Unassembled WGS sequence"/>
</dbReference>
<dbReference type="Pfam" id="PF03633">
    <property type="entry name" value="Glyco_hydro_65C"/>
    <property type="match status" value="1"/>
</dbReference>
<dbReference type="SMART" id="SM01068">
    <property type="entry name" value="CBM_X"/>
    <property type="match status" value="1"/>
</dbReference>
<dbReference type="PROSITE" id="PS50926">
    <property type="entry name" value="TRAM"/>
    <property type="match status" value="1"/>
</dbReference>
<evidence type="ECO:0000313" key="5">
    <source>
        <dbReference type="EMBL" id="NGZ75347.1"/>
    </source>
</evidence>
<proteinExistence type="predicted"/>
<dbReference type="EMBL" id="JAAFGS010000002">
    <property type="protein sequence ID" value="NGZ75347.1"/>
    <property type="molecule type" value="Genomic_DNA"/>
</dbReference>
<comment type="caution">
    <text evidence="5">The sequence shown here is derived from an EMBL/GenBank/DDBJ whole genome shotgun (WGS) entry which is preliminary data.</text>
</comment>
<dbReference type="InterPro" id="IPR011013">
    <property type="entry name" value="Gal_mutarotase_sf_dom"/>
</dbReference>
<dbReference type="InterPro" id="IPR005194">
    <property type="entry name" value="Glyco_hydro_65_C"/>
</dbReference>
<name>A0ABX0F3X8_9BACL</name>
<dbReference type="SUPFAM" id="SSF74650">
    <property type="entry name" value="Galactose mutarotase-like"/>
    <property type="match status" value="1"/>
</dbReference>
<dbReference type="InterPro" id="IPR033432">
    <property type="entry name" value="GH94_catalytic"/>
</dbReference>
<feature type="domain" description="TRAM" evidence="4">
    <location>
        <begin position="816"/>
        <end position="867"/>
    </location>
</feature>
<keyword evidence="6" id="KW-1185">Reference proteome</keyword>
<evidence type="ECO:0000256" key="2">
    <source>
        <dbReference type="ARBA" id="ARBA00022679"/>
    </source>
</evidence>
<dbReference type="SUPFAM" id="SSF48208">
    <property type="entry name" value="Six-hairpin glycosidases"/>
    <property type="match status" value="1"/>
</dbReference>
<dbReference type="PANTHER" id="PTHR37469">
    <property type="entry name" value="CELLOBIONIC ACID PHOSPHORYLASE-RELATED"/>
    <property type="match status" value="1"/>
</dbReference>
<dbReference type="InterPro" id="IPR002792">
    <property type="entry name" value="TRAM_dom"/>
</dbReference>
<dbReference type="RefSeq" id="WP_166273742.1">
    <property type="nucleotide sequence ID" value="NZ_JAAFGS010000002.1"/>
</dbReference>
<keyword evidence="1" id="KW-0328">Glycosyltransferase</keyword>
<keyword evidence="2" id="KW-0808">Transferase</keyword>
<evidence type="ECO:0000313" key="6">
    <source>
        <dbReference type="Proteomes" id="UP000800303"/>
    </source>
</evidence>
<dbReference type="Gene3D" id="2.70.98.40">
    <property type="entry name" value="Glycoside hydrolase, family 65, N-terminal domain"/>
    <property type="match status" value="1"/>
</dbReference>
<organism evidence="5 6">
    <name type="scientific">Saccharibacillus alkalitolerans</name>
    <dbReference type="NCBI Taxonomy" id="2705290"/>
    <lineage>
        <taxon>Bacteria</taxon>
        <taxon>Bacillati</taxon>
        <taxon>Bacillota</taxon>
        <taxon>Bacilli</taxon>
        <taxon>Bacillales</taxon>
        <taxon>Paenibacillaceae</taxon>
        <taxon>Saccharibacillus</taxon>
    </lineage>
</organism>
<dbReference type="Pfam" id="PF17167">
    <property type="entry name" value="Glyco_hydro_94"/>
    <property type="match status" value="1"/>
</dbReference>
<dbReference type="Gene3D" id="2.60.420.10">
    <property type="entry name" value="Maltose phosphorylase, domain 3"/>
    <property type="match status" value="1"/>
</dbReference>
<reference evidence="5 6" key="1">
    <citation type="submission" date="2020-01" db="EMBL/GenBank/DDBJ databases">
        <title>Polyphasic characterisation and genomic insights into a novel alkali tolerant bacterium VR-M41.</title>
        <authorList>
            <person name="Vemuluri V.R."/>
        </authorList>
    </citation>
    <scope>NUCLEOTIDE SEQUENCE [LARGE SCALE GENOMIC DNA]</scope>
    <source>
        <strain evidence="5 6">VR-M41</strain>
    </source>
</reference>
<dbReference type="InterPro" id="IPR008928">
    <property type="entry name" value="6-hairpin_glycosidase_sf"/>
</dbReference>
<dbReference type="InterPro" id="IPR010383">
    <property type="entry name" value="Glyco_hydrolase_94_b-supersand"/>
</dbReference>
<dbReference type="PANTHER" id="PTHR37469:SF2">
    <property type="entry name" value="CELLOBIONIC ACID PHOSPHORYLASE"/>
    <property type="match status" value="1"/>
</dbReference>
<protein>
    <recommendedName>
        <fullName evidence="4">TRAM domain-containing protein</fullName>
    </recommendedName>
</protein>
<dbReference type="InterPro" id="IPR037018">
    <property type="entry name" value="GH65_N"/>
</dbReference>
<dbReference type="InterPro" id="IPR012341">
    <property type="entry name" value="6hp_glycosidase-like_sf"/>
</dbReference>
<evidence type="ECO:0000256" key="3">
    <source>
        <dbReference type="SAM" id="MobiDB-lite"/>
    </source>
</evidence>
<evidence type="ECO:0000256" key="1">
    <source>
        <dbReference type="ARBA" id="ARBA00022676"/>
    </source>
</evidence>